<protein>
    <submittedName>
        <fullName evidence="1">Uncharacterized protein</fullName>
    </submittedName>
</protein>
<evidence type="ECO:0000313" key="1">
    <source>
        <dbReference type="EMBL" id="PEN13377.1"/>
    </source>
</evidence>
<name>A0A2A8CXS7_9BACT</name>
<keyword evidence="2" id="KW-1185">Reference proteome</keyword>
<proteinExistence type="predicted"/>
<dbReference type="AlphaFoldDB" id="A0A2A8CXS7"/>
<dbReference type="EMBL" id="PDEQ01000004">
    <property type="protein sequence ID" value="PEN13377.1"/>
    <property type="molecule type" value="Genomic_DNA"/>
</dbReference>
<reference evidence="1 2" key="1">
    <citation type="submission" date="2017-10" db="EMBL/GenBank/DDBJ databases">
        <title>Draft genome of Longibacter Salinarum.</title>
        <authorList>
            <person name="Goh K.M."/>
            <person name="Shamsir M.S."/>
            <person name="Lim S.W."/>
        </authorList>
    </citation>
    <scope>NUCLEOTIDE SEQUENCE [LARGE SCALE GENOMIC DNA]</scope>
    <source>
        <strain evidence="1 2">KCTC 52045</strain>
    </source>
</reference>
<comment type="caution">
    <text evidence="1">The sequence shown here is derived from an EMBL/GenBank/DDBJ whole genome shotgun (WGS) entry which is preliminary data.</text>
</comment>
<accession>A0A2A8CXS7</accession>
<organism evidence="1 2">
    <name type="scientific">Longibacter salinarum</name>
    <dbReference type="NCBI Taxonomy" id="1850348"/>
    <lineage>
        <taxon>Bacteria</taxon>
        <taxon>Pseudomonadati</taxon>
        <taxon>Rhodothermota</taxon>
        <taxon>Rhodothermia</taxon>
        <taxon>Rhodothermales</taxon>
        <taxon>Salisaetaceae</taxon>
        <taxon>Longibacter</taxon>
    </lineage>
</organism>
<evidence type="ECO:0000313" key="2">
    <source>
        <dbReference type="Proteomes" id="UP000220102"/>
    </source>
</evidence>
<gene>
    <name evidence="1" type="ORF">CRI94_08600</name>
</gene>
<sequence>MKRCEVIMLKWPSDPATIASMGTVLFPDDLQKSDYRLMLAKEYISLNHDFKLTITIGADSGLMLSAGL</sequence>
<dbReference type="Proteomes" id="UP000220102">
    <property type="component" value="Unassembled WGS sequence"/>
</dbReference>